<dbReference type="Proteomes" id="UP001156873">
    <property type="component" value="Unassembled WGS sequence"/>
</dbReference>
<dbReference type="PANTHER" id="PTHR43283:SF3">
    <property type="entry name" value="BETA-LACTAMASE FAMILY PROTEIN (AFU_ORTHOLOGUE AFUA_5G07500)"/>
    <property type="match status" value="1"/>
</dbReference>
<dbReference type="PROSITE" id="PS51257">
    <property type="entry name" value="PROKAR_LIPOPROTEIN"/>
    <property type="match status" value="1"/>
</dbReference>
<reference evidence="4 5" key="1">
    <citation type="submission" date="2023-04" db="EMBL/GenBank/DDBJ databases">
        <title>Luteimonas sp. M1R5S59.</title>
        <authorList>
            <person name="Sun J.-Q."/>
        </authorList>
    </citation>
    <scope>NUCLEOTIDE SEQUENCE [LARGE SCALE GENOMIC DNA]</scope>
    <source>
        <strain evidence="4 5">M1R5S59</strain>
    </source>
</reference>
<dbReference type="RefSeq" id="WP_280578722.1">
    <property type="nucleotide sequence ID" value="NZ_JARXRO010000016.1"/>
</dbReference>
<dbReference type="EMBL" id="JARXRO010000016">
    <property type="protein sequence ID" value="MDH5834348.1"/>
    <property type="molecule type" value="Genomic_DNA"/>
</dbReference>
<evidence type="ECO:0000256" key="1">
    <source>
        <dbReference type="SAM" id="MobiDB-lite"/>
    </source>
</evidence>
<dbReference type="InterPro" id="IPR001466">
    <property type="entry name" value="Beta-lactam-related"/>
</dbReference>
<feature type="compositionally biased region" description="Low complexity" evidence="1">
    <location>
        <begin position="446"/>
        <end position="459"/>
    </location>
</feature>
<organism evidence="4 5">
    <name type="scientific">Luteimonas kalidii</name>
    <dbReference type="NCBI Taxonomy" id="3042025"/>
    <lineage>
        <taxon>Bacteria</taxon>
        <taxon>Pseudomonadati</taxon>
        <taxon>Pseudomonadota</taxon>
        <taxon>Gammaproteobacteria</taxon>
        <taxon>Lysobacterales</taxon>
        <taxon>Lysobacteraceae</taxon>
        <taxon>Luteimonas</taxon>
    </lineage>
</organism>
<dbReference type="InterPro" id="IPR050789">
    <property type="entry name" value="Diverse_Enzym_Activities"/>
</dbReference>
<evidence type="ECO:0000313" key="5">
    <source>
        <dbReference type="Proteomes" id="UP001156873"/>
    </source>
</evidence>
<keyword evidence="4" id="KW-0378">Hydrolase</keyword>
<feature type="domain" description="Beta-lactamase-related" evidence="3">
    <location>
        <begin position="45"/>
        <end position="415"/>
    </location>
</feature>
<dbReference type="SUPFAM" id="SSF56601">
    <property type="entry name" value="beta-lactamase/transpeptidase-like"/>
    <property type="match status" value="1"/>
</dbReference>
<feature type="region of interest" description="Disordered" evidence="1">
    <location>
        <begin position="423"/>
        <end position="479"/>
    </location>
</feature>
<evidence type="ECO:0000259" key="3">
    <source>
        <dbReference type="Pfam" id="PF00144"/>
    </source>
</evidence>
<dbReference type="Pfam" id="PF00144">
    <property type="entry name" value="Beta-lactamase"/>
    <property type="match status" value="1"/>
</dbReference>
<evidence type="ECO:0000256" key="2">
    <source>
        <dbReference type="SAM" id="SignalP"/>
    </source>
</evidence>
<keyword evidence="2" id="KW-0732">Signal</keyword>
<dbReference type="InterPro" id="IPR012338">
    <property type="entry name" value="Beta-lactam/transpept-like"/>
</dbReference>
<protein>
    <submittedName>
        <fullName evidence="4">Serine hydrolase</fullName>
        <ecNumber evidence="4">3.1.1.103</ecNumber>
    </submittedName>
</protein>
<gene>
    <name evidence="4" type="ORF">QFW81_10475</name>
</gene>
<sequence>MKSFLAATFGLLLVACQPAPPAATGETESPAPATPPALVDPAHIDGVLREVVEQDRAVGVSALVFERGQEAYFGAFGMADREAGRAMARDTLAQVYSMTKPVTGVVLMTLYDEGRFKLDDPLSTYLPEYADVRVHAGEDASGQPVLEAPQRPILVRDILRHTAGFAAAFEDDAAARLYREAGVDSREITLEEMSRRLARVPLAYQPGTRWLYGISVDVQARLAEVLAGKPFAQLVQERVLDPLGMKETAYFVPPERRGRMMAVYELREAGGFDRLPDSPALDNAYREWTMAPGGYGLVSTLDDYMRFGRMLANGGELEGTRILAADTVALMATDDLPDTVGDRSWLPGKGQVGFGIDFAVRHSPPAHQGEASGAVGEFFWDGYANTLFWVDPRHDIVAVLFTQSIPPGGTDLHKRFRDAVYHRDAEASSANKPPAPPDADADADPEGAQPDADQAADAAADADDEADAAADAGEGTGAD</sequence>
<feature type="signal peptide" evidence="2">
    <location>
        <begin position="1"/>
        <end position="22"/>
    </location>
</feature>
<dbReference type="GO" id="GO:0016787">
    <property type="term" value="F:hydrolase activity"/>
    <property type="evidence" value="ECO:0007669"/>
    <property type="project" value="UniProtKB-KW"/>
</dbReference>
<evidence type="ECO:0000313" key="4">
    <source>
        <dbReference type="EMBL" id="MDH5834348.1"/>
    </source>
</evidence>
<dbReference type="PANTHER" id="PTHR43283">
    <property type="entry name" value="BETA-LACTAMASE-RELATED"/>
    <property type="match status" value="1"/>
</dbReference>
<proteinExistence type="predicted"/>
<dbReference type="EC" id="3.1.1.103" evidence="4"/>
<accession>A0ABT6JUI5</accession>
<comment type="caution">
    <text evidence="4">The sequence shown here is derived from an EMBL/GenBank/DDBJ whole genome shotgun (WGS) entry which is preliminary data.</text>
</comment>
<name>A0ABT6JUI5_9GAMM</name>
<dbReference type="Gene3D" id="3.40.710.10">
    <property type="entry name" value="DD-peptidase/beta-lactamase superfamily"/>
    <property type="match status" value="1"/>
</dbReference>
<keyword evidence="5" id="KW-1185">Reference proteome</keyword>
<feature type="chain" id="PRO_5047098770" evidence="2">
    <location>
        <begin position="23"/>
        <end position="479"/>
    </location>
</feature>